<reference evidence="1 2" key="1">
    <citation type="journal article" date="2008" name="Proc. Natl. Acad. Sci. U.S.A.">
        <title>Niche adaptation and genome expansion in the chlorophyll d-producing cyanobacterium Acaryochloris marina.</title>
        <authorList>
            <person name="Swingley W.D."/>
            <person name="Chen M."/>
            <person name="Cheung P.C."/>
            <person name="Conrad A.L."/>
            <person name="Dejesa L.C."/>
            <person name="Hao J."/>
            <person name="Honchak B.M."/>
            <person name="Karbach L.E."/>
            <person name="Kurdoglu A."/>
            <person name="Lahiri S."/>
            <person name="Mastrian S.D."/>
            <person name="Miyashita H."/>
            <person name="Page L."/>
            <person name="Ramakrishna P."/>
            <person name="Satoh S."/>
            <person name="Sattley W.M."/>
            <person name="Shimada Y."/>
            <person name="Taylor H.L."/>
            <person name="Tomo T."/>
            <person name="Tsuchiya T."/>
            <person name="Wang Z.T."/>
            <person name="Raymond J."/>
            <person name="Mimuro M."/>
            <person name="Blankenship R.E."/>
            <person name="Touchman J.W."/>
        </authorList>
    </citation>
    <scope>NUCLEOTIDE SEQUENCE [LARGE SCALE GENOMIC DNA]</scope>
    <source>
        <strain evidence="2">MBIC 11017</strain>
    </source>
</reference>
<dbReference type="KEGG" id="amr:AM1_1600"/>
<proteinExistence type="predicted"/>
<dbReference type="EMBL" id="CP000828">
    <property type="protein sequence ID" value="ABW26624.1"/>
    <property type="molecule type" value="Genomic_DNA"/>
</dbReference>
<protein>
    <submittedName>
        <fullName evidence="1">Uncharacterized protein</fullName>
    </submittedName>
</protein>
<evidence type="ECO:0000313" key="2">
    <source>
        <dbReference type="Proteomes" id="UP000000268"/>
    </source>
</evidence>
<gene>
    <name evidence="1" type="ordered locus">AM1_1600</name>
</gene>
<name>B0CA37_ACAM1</name>
<dbReference type="HOGENOM" id="CLU_3338727_0_0_3"/>
<organism evidence="1 2">
    <name type="scientific">Acaryochloris marina (strain MBIC 11017)</name>
    <dbReference type="NCBI Taxonomy" id="329726"/>
    <lineage>
        <taxon>Bacteria</taxon>
        <taxon>Bacillati</taxon>
        <taxon>Cyanobacteriota</taxon>
        <taxon>Cyanophyceae</taxon>
        <taxon>Acaryochloridales</taxon>
        <taxon>Acaryochloridaceae</taxon>
        <taxon>Acaryochloris</taxon>
    </lineage>
</organism>
<dbReference type="AlphaFoldDB" id="B0CA37"/>
<sequence length="37" mass="3880">MVTPTIGAILVCSTGTYTPPKIVDNDAMNQSLGTEQL</sequence>
<accession>B0CA37</accession>
<evidence type="ECO:0000313" key="1">
    <source>
        <dbReference type="EMBL" id="ABW26624.1"/>
    </source>
</evidence>
<dbReference type="Proteomes" id="UP000000268">
    <property type="component" value="Chromosome"/>
</dbReference>
<keyword evidence="2" id="KW-1185">Reference proteome</keyword>